<keyword evidence="2" id="KW-1185">Reference proteome</keyword>
<dbReference type="AlphaFoldDB" id="A0A9P9W9B8"/>
<evidence type="ECO:0000313" key="2">
    <source>
        <dbReference type="Proteomes" id="UP000829685"/>
    </source>
</evidence>
<gene>
    <name evidence="1" type="ORF">JX265_012944</name>
</gene>
<evidence type="ECO:0000313" key="1">
    <source>
        <dbReference type="EMBL" id="KAI1852916.1"/>
    </source>
</evidence>
<accession>A0A9P9W9B8</accession>
<dbReference type="OrthoDB" id="4710512at2759"/>
<dbReference type="Proteomes" id="UP000829685">
    <property type="component" value="Unassembled WGS sequence"/>
</dbReference>
<organism evidence="1 2">
    <name type="scientific">Neoarthrinium moseri</name>
    <dbReference type="NCBI Taxonomy" id="1658444"/>
    <lineage>
        <taxon>Eukaryota</taxon>
        <taxon>Fungi</taxon>
        <taxon>Dikarya</taxon>
        <taxon>Ascomycota</taxon>
        <taxon>Pezizomycotina</taxon>
        <taxon>Sordariomycetes</taxon>
        <taxon>Xylariomycetidae</taxon>
        <taxon>Amphisphaeriales</taxon>
        <taxon>Apiosporaceae</taxon>
        <taxon>Neoarthrinium</taxon>
    </lineage>
</organism>
<name>A0A9P9W9B8_9PEZI</name>
<protein>
    <submittedName>
        <fullName evidence="1">Uncharacterized protein</fullName>
    </submittedName>
</protein>
<comment type="caution">
    <text evidence="1">The sequence shown here is derived from an EMBL/GenBank/DDBJ whole genome shotgun (WGS) entry which is preliminary data.</text>
</comment>
<sequence length="223" mass="25295">MDVAMEDIVAQKYTTPLKKGPKKKPRKTIQQCFPRNGFEYPDGDRIFQNRDNGHLFKRALMTVIPTLNRQVVDEKLAELFIAAKKHKKLGGGILHTQRFEPAAQDVDCFKDLPKNIINHVMLVLLHARFLHIKFSEYRPNPVDPAIEGKTAKAIDAYTGKSPAQQPDDAFKDMDPKLIADMMTRMKAKRGPDWGDDKETTGAGLDASNAIFENMAEKLKEMRM</sequence>
<reference evidence="1" key="1">
    <citation type="submission" date="2021-03" db="EMBL/GenBank/DDBJ databases">
        <title>Revisited historic fungal species revealed as producer of novel bioactive compounds through whole genome sequencing and comparative genomics.</title>
        <authorList>
            <person name="Vignolle G.A."/>
            <person name="Hochenegger N."/>
            <person name="Mach R.L."/>
            <person name="Mach-Aigner A.R."/>
            <person name="Javad Rahimi M."/>
            <person name="Salim K.A."/>
            <person name="Chan C.M."/>
            <person name="Lim L.B.L."/>
            <person name="Cai F."/>
            <person name="Druzhinina I.S."/>
            <person name="U'Ren J.M."/>
            <person name="Derntl C."/>
        </authorList>
    </citation>
    <scope>NUCLEOTIDE SEQUENCE</scope>
    <source>
        <strain evidence="1">TUCIM 5799</strain>
    </source>
</reference>
<proteinExistence type="predicted"/>
<dbReference type="EMBL" id="JAFIMR010000060">
    <property type="protein sequence ID" value="KAI1852916.1"/>
    <property type="molecule type" value="Genomic_DNA"/>
</dbReference>